<dbReference type="SUPFAM" id="SSF57850">
    <property type="entry name" value="RING/U-box"/>
    <property type="match status" value="1"/>
</dbReference>
<evidence type="ECO:0000259" key="3">
    <source>
        <dbReference type="PROSITE" id="PS50089"/>
    </source>
</evidence>
<keyword evidence="5" id="KW-1185">Reference proteome</keyword>
<dbReference type="PANTHER" id="PTHR46629">
    <property type="entry name" value="OS01G0917900 PROTEIN"/>
    <property type="match status" value="1"/>
</dbReference>
<feature type="domain" description="RING-type" evidence="3">
    <location>
        <begin position="323"/>
        <end position="361"/>
    </location>
</feature>
<proteinExistence type="predicted"/>
<feature type="region of interest" description="Disordered" evidence="2">
    <location>
        <begin position="247"/>
        <end position="275"/>
    </location>
</feature>
<dbReference type="EMBL" id="JAIWQS010000001">
    <property type="protein sequence ID" value="KAJ8774663.1"/>
    <property type="molecule type" value="Genomic_DNA"/>
</dbReference>
<dbReference type="InterPro" id="IPR001841">
    <property type="entry name" value="Znf_RING"/>
</dbReference>
<feature type="compositionally biased region" description="Polar residues" evidence="2">
    <location>
        <begin position="152"/>
        <end position="161"/>
    </location>
</feature>
<dbReference type="InterPro" id="IPR013083">
    <property type="entry name" value="Znf_RING/FYVE/PHD"/>
</dbReference>
<feature type="compositionally biased region" description="Acidic residues" evidence="2">
    <location>
        <begin position="259"/>
        <end position="268"/>
    </location>
</feature>
<dbReference type="GO" id="GO:0008270">
    <property type="term" value="F:zinc ion binding"/>
    <property type="evidence" value="ECO:0007669"/>
    <property type="project" value="UniProtKB-KW"/>
</dbReference>
<organism evidence="4 5">
    <name type="scientific">Erythroxylum novogranatense</name>
    <dbReference type="NCBI Taxonomy" id="1862640"/>
    <lineage>
        <taxon>Eukaryota</taxon>
        <taxon>Viridiplantae</taxon>
        <taxon>Streptophyta</taxon>
        <taxon>Embryophyta</taxon>
        <taxon>Tracheophyta</taxon>
        <taxon>Spermatophyta</taxon>
        <taxon>Magnoliopsida</taxon>
        <taxon>eudicotyledons</taxon>
        <taxon>Gunneridae</taxon>
        <taxon>Pentapetalae</taxon>
        <taxon>rosids</taxon>
        <taxon>fabids</taxon>
        <taxon>Malpighiales</taxon>
        <taxon>Erythroxylaceae</taxon>
        <taxon>Erythroxylum</taxon>
    </lineage>
</organism>
<evidence type="ECO:0000313" key="4">
    <source>
        <dbReference type="EMBL" id="KAJ8774663.1"/>
    </source>
</evidence>
<dbReference type="AlphaFoldDB" id="A0AAV8UA05"/>
<dbReference type="PROSITE" id="PS50089">
    <property type="entry name" value="ZF_RING_2"/>
    <property type="match status" value="1"/>
</dbReference>
<keyword evidence="1" id="KW-0863">Zinc-finger</keyword>
<accession>A0AAV8UA05</accession>
<dbReference type="Gene3D" id="3.30.40.10">
    <property type="entry name" value="Zinc/RING finger domain, C3HC4 (zinc finger)"/>
    <property type="match status" value="1"/>
</dbReference>
<dbReference type="CDD" id="cd16449">
    <property type="entry name" value="RING-HC"/>
    <property type="match status" value="1"/>
</dbReference>
<feature type="compositionally biased region" description="Low complexity" evidence="2">
    <location>
        <begin position="247"/>
        <end position="258"/>
    </location>
</feature>
<dbReference type="Proteomes" id="UP001159364">
    <property type="component" value="Linkage Group LG01"/>
</dbReference>
<keyword evidence="1" id="KW-0479">Metal-binding</keyword>
<keyword evidence="1" id="KW-0862">Zinc</keyword>
<dbReference type="Pfam" id="PF13920">
    <property type="entry name" value="zf-C3HC4_3"/>
    <property type="match status" value="1"/>
</dbReference>
<evidence type="ECO:0000313" key="5">
    <source>
        <dbReference type="Proteomes" id="UP001159364"/>
    </source>
</evidence>
<evidence type="ECO:0000256" key="2">
    <source>
        <dbReference type="SAM" id="MobiDB-lite"/>
    </source>
</evidence>
<protein>
    <recommendedName>
        <fullName evidence="3">RING-type domain-containing protein</fullName>
    </recommendedName>
</protein>
<name>A0AAV8UA05_9ROSI</name>
<feature type="region of interest" description="Disordered" evidence="2">
    <location>
        <begin position="135"/>
        <end position="163"/>
    </location>
</feature>
<comment type="caution">
    <text evidence="4">The sequence shown here is derived from an EMBL/GenBank/DDBJ whole genome shotgun (WGS) entry which is preliminary data.</text>
</comment>
<dbReference type="SMART" id="SM00184">
    <property type="entry name" value="RING"/>
    <property type="match status" value="1"/>
</dbReference>
<evidence type="ECO:0000256" key="1">
    <source>
        <dbReference type="PROSITE-ProRule" id="PRU00175"/>
    </source>
</evidence>
<sequence>MEAGGSSSRHTVRRRTCLLDHMSIVENRRDSLVGLTLDVILKQSSTGQMAPASTQVNRTLLDIIRDEEPHGSLFGHKDKKSWKAFRDRIRLKRAGAAWTSSVPIPASDVPIHGLPNNNNSRSFMSRRNSVRFTTLSSADQTDPNHPEEGDNNSRVPSSRQLMSRRRSVRFADLPNSSEETEGGVNIQAVGELPTSRSFRPQMSRNSSIRFQVSTIDQEDDEDTTRRLAAALTEERVLSAREAVAAQEASEAAAQGALVAEEEEEEEEGGGGGAEPVRMSLMDLLEENDREMGFEGSSYVMGDELGDYEEEEEEEMEGGVEHTCCVCMVRHKGAAFIPCGHTFCRLCSRELYVQRGSCPLCKGFILEILDIF</sequence>
<gene>
    <name evidence="4" type="ORF">K2173_017109</name>
</gene>
<reference evidence="4 5" key="1">
    <citation type="submission" date="2021-09" db="EMBL/GenBank/DDBJ databases">
        <title>Genomic insights and catalytic innovation underlie evolution of tropane alkaloids biosynthesis.</title>
        <authorList>
            <person name="Wang Y.-J."/>
            <person name="Tian T."/>
            <person name="Huang J.-P."/>
            <person name="Huang S.-X."/>
        </authorList>
    </citation>
    <scope>NUCLEOTIDE SEQUENCE [LARGE SCALE GENOMIC DNA]</scope>
    <source>
        <strain evidence="4">KIB-2018</strain>
        <tissue evidence="4">Leaf</tissue>
    </source>
</reference>